<feature type="domain" description="RING-type" evidence="3">
    <location>
        <begin position="117"/>
        <end position="158"/>
    </location>
</feature>
<dbReference type="Gene3D" id="3.30.40.10">
    <property type="entry name" value="Zinc/RING finger domain, C3HC4 (zinc finger)"/>
    <property type="match status" value="1"/>
</dbReference>
<evidence type="ECO:0000313" key="5">
    <source>
        <dbReference type="Proteomes" id="UP000436088"/>
    </source>
</evidence>
<reference evidence="4" key="1">
    <citation type="submission" date="2019-09" db="EMBL/GenBank/DDBJ databases">
        <title>Draft genome information of white flower Hibiscus syriacus.</title>
        <authorList>
            <person name="Kim Y.-M."/>
        </authorList>
    </citation>
    <scope>NUCLEOTIDE SEQUENCE [LARGE SCALE GENOMIC DNA]</scope>
    <source>
        <strain evidence="4">YM2019G1</strain>
    </source>
</reference>
<evidence type="ECO:0000256" key="2">
    <source>
        <dbReference type="SAM" id="MobiDB-lite"/>
    </source>
</evidence>
<keyword evidence="1" id="KW-0863">Zinc-finger</keyword>
<dbReference type="Proteomes" id="UP000436088">
    <property type="component" value="Unassembled WGS sequence"/>
</dbReference>
<dbReference type="EMBL" id="VEPZ02000866">
    <property type="protein sequence ID" value="KAE8715219.1"/>
    <property type="molecule type" value="Genomic_DNA"/>
</dbReference>
<dbReference type="InterPro" id="IPR033276">
    <property type="entry name" value="BB"/>
</dbReference>
<dbReference type="GO" id="GO:0004842">
    <property type="term" value="F:ubiquitin-protein transferase activity"/>
    <property type="evidence" value="ECO:0007669"/>
    <property type="project" value="InterPro"/>
</dbReference>
<protein>
    <submittedName>
        <fullName evidence="4">Detected protein of confused Function</fullName>
    </submittedName>
</protein>
<dbReference type="PANTHER" id="PTHR46400:SF8">
    <property type="entry name" value="E3 UBIQUITIN LIGASE BIG BROTHER-RELATED-LIKE ISOFORM X1"/>
    <property type="match status" value="1"/>
</dbReference>
<gene>
    <name evidence="4" type="ORF">F3Y22_tig00110186pilonHSYRG00175</name>
</gene>
<accession>A0A6A3BK81</accession>
<evidence type="ECO:0000313" key="4">
    <source>
        <dbReference type="EMBL" id="KAE8715219.1"/>
    </source>
</evidence>
<organism evidence="4 5">
    <name type="scientific">Hibiscus syriacus</name>
    <name type="common">Rose of Sharon</name>
    <dbReference type="NCBI Taxonomy" id="106335"/>
    <lineage>
        <taxon>Eukaryota</taxon>
        <taxon>Viridiplantae</taxon>
        <taxon>Streptophyta</taxon>
        <taxon>Embryophyta</taxon>
        <taxon>Tracheophyta</taxon>
        <taxon>Spermatophyta</taxon>
        <taxon>Magnoliopsida</taxon>
        <taxon>eudicotyledons</taxon>
        <taxon>Gunneridae</taxon>
        <taxon>Pentapetalae</taxon>
        <taxon>rosids</taxon>
        <taxon>malvids</taxon>
        <taxon>Malvales</taxon>
        <taxon>Malvaceae</taxon>
        <taxon>Malvoideae</taxon>
        <taxon>Hibiscus</taxon>
    </lineage>
</organism>
<comment type="caution">
    <text evidence="4">The sequence shown here is derived from an EMBL/GenBank/DDBJ whole genome shotgun (WGS) entry which is preliminary data.</text>
</comment>
<dbReference type="Pfam" id="PF13639">
    <property type="entry name" value="zf-RING_2"/>
    <property type="match status" value="1"/>
</dbReference>
<sequence length="166" mass="19431">MAMALQEQEIASSMIESDDNKEYDTEASYKESNVNDYEYFEGLEVGDYLEFEDMEEDDDFEEEDDEIYPDDLSYEELISMGEIIGVEKRGLSPDEILPCLIRCKFRYVECKTEVDRCVICQTDYEEDEDVVALRNCDYPYHSDCISKWLRKKICPICTTEISSSKN</sequence>
<dbReference type="SUPFAM" id="SSF57850">
    <property type="entry name" value="RING/U-box"/>
    <property type="match status" value="1"/>
</dbReference>
<evidence type="ECO:0000259" key="3">
    <source>
        <dbReference type="PROSITE" id="PS50089"/>
    </source>
</evidence>
<dbReference type="SMART" id="SM00184">
    <property type="entry name" value="RING"/>
    <property type="match status" value="1"/>
</dbReference>
<proteinExistence type="predicted"/>
<dbReference type="PROSITE" id="PS50089">
    <property type="entry name" value="ZF_RING_2"/>
    <property type="match status" value="1"/>
</dbReference>
<feature type="region of interest" description="Disordered" evidence="2">
    <location>
        <begin position="1"/>
        <end position="29"/>
    </location>
</feature>
<dbReference type="InterPro" id="IPR001841">
    <property type="entry name" value="Znf_RING"/>
</dbReference>
<dbReference type="InterPro" id="IPR013083">
    <property type="entry name" value="Znf_RING/FYVE/PHD"/>
</dbReference>
<dbReference type="GO" id="GO:0008270">
    <property type="term" value="F:zinc ion binding"/>
    <property type="evidence" value="ECO:0007669"/>
    <property type="project" value="UniProtKB-KW"/>
</dbReference>
<keyword evidence="1" id="KW-0479">Metal-binding</keyword>
<evidence type="ECO:0000256" key="1">
    <source>
        <dbReference type="PROSITE-ProRule" id="PRU00175"/>
    </source>
</evidence>
<name>A0A6A3BK81_HIBSY</name>
<dbReference type="AlphaFoldDB" id="A0A6A3BK81"/>
<dbReference type="GO" id="GO:0046621">
    <property type="term" value="P:negative regulation of organ growth"/>
    <property type="evidence" value="ECO:0007669"/>
    <property type="project" value="InterPro"/>
</dbReference>
<dbReference type="GO" id="GO:0016567">
    <property type="term" value="P:protein ubiquitination"/>
    <property type="evidence" value="ECO:0007669"/>
    <property type="project" value="InterPro"/>
</dbReference>
<keyword evidence="5" id="KW-1185">Reference proteome</keyword>
<keyword evidence="1" id="KW-0862">Zinc</keyword>
<dbReference type="GO" id="GO:0031624">
    <property type="term" value="F:ubiquitin conjugating enzyme binding"/>
    <property type="evidence" value="ECO:0007669"/>
    <property type="project" value="TreeGrafter"/>
</dbReference>
<feature type="compositionally biased region" description="Basic and acidic residues" evidence="2">
    <location>
        <begin position="18"/>
        <end position="29"/>
    </location>
</feature>
<dbReference type="PANTHER" id="PTHR46400">
    <property type="entry name" value="RING/U-BOX SUPERFAMILY PROTEIN"/>
    <property type="match status" value="1"/>
</dbReference>